<accession>A0AAD9I534</accession>
<sequence length="589" mass="64244">MMRYLLLIHRRNTVFRVQVDPGLIRRAVESPLELYVPVDGPKLAGMGSADEAIQNHVEYGDAQQCKDGPIKQQRFGFCPNEPLLNKGDTSPAAAPRTGSVNPRFPSTPMTRSNSGAPDTTSIGGALDMVNMVDETSFLGLGASLHSLDQPYSFSTHADPVLMEHGRAMVKSESQDSAMSASSFAIPAAADLTSQCLAQDLSMERCASTDSNSSNRSLQMRAKEALNRQNLNAIKSRALQPRPATADQKPDTVEHTERRFRDGKTAIEKQRYVRPKHAKVKCSQCDEVPEGFRGEHELRRHTEAKHKSLVRKWICRDPADIGVEHTERVVKPLADCKQCRAQKPYGAYYNAAAHLRRTHFKVKPSRKGASKAKGAGNKGESKSKVETEKRGGKGGGDWPPMNELRKWMVEEMVPMDQEGALLSDMNDSVLADDLDVGDMYDAEPCAQDDLGMPPSYDVTATFDHVGGSFHPVMDSFDASFPAFHGDLTGSDVAVDPAAWLAAAATSPTSPAVPPISSSSFDYRGLATDQHQHQAVTLYASMTSRSSETIKPSVVRFGFAGETMMAAAMSTQALPNDGLELSFEETFTYAD</sequence>
<feature type="compositionally biased region" description="Basic residues" evidence="1">
    <location>
        <begin position="360"/>
        <end position="369"/>
    </location>
</feature>
<feature type="region of interest" description="Disordered" evidence="1">
    <location>
        <begin position="86"/>
        <end position="119"/>
    </location>
</feature>
<dbReference type="Proteomes" id="UP001217918">
    <property type="component" value="Unassembled WGS sequence"/>
</dbReference>
<evidence type="ECO:0000313" key="4">
    <source>
        <dbReference type="Proteomes" id="UP001217918"/>
    </source>
</evidence>
<dbReference type="InterPro" id="IPR057218">
    <property type="entry name" value="DUF7896"/>
</dbReference>
<evidence type="ECO:0000313" key="3">
    <source>
        <dbReference type="EMBL" id="KAK2071389.1"/>
    </source>
</evidence>
<dbReference type="AlphaFoldDB" id="A0AAD9I534"/>
<evidence type="ECO:0000256" key="1">
    <source>
        <dbReference type="SAM" id="MobiDB-lite"/>
    </source>
</evidence>
<dbReference type="EMBL" id="JAQQPM010000005">
    <property type="protein sequence ID" value="KAK2071389.1"/>
    <property type="molecule type" value="Genomic_DNA"/>
</dbReference>
<feature type="domain" description="DUF7896" evidence="2">
    <location>
        <begin position="309"/>
        <end position="409"/>
    </location>
</feature>
<feature type="region of interest" description="Disordered" evidence="1">
    <location>
        <begin position="233"/>
        <end position="261"/>
    </location>
</feature>
<reference evidence="3" key="1">
    <citation type="journal article" date="2023" name="Mol. Plant Microbe Interact.">
        <title>Elucidating the Obligate Nature and Biological Capacity of an Invasive Fungal Corn Pathogen.</title>
        <authorList>
            <person name="MacCready J.S."/>
            <person name="Roggenkamp E.M."/>
            <person name="Gdanetz K."/>
            <person name="Chilvers M.I."/>
        </authorList>
    </citation>
    <scope>NUCLEOTIDE SEQUENCE</scope>
    <source>
        <strain evidence="3">PM02</strain>
    </source>
</reference>
<dbReference type="Pfam" id="PF25438">
    <property type="entry name" value="DUF7896"/>
    <property type="match status" value="1"/>
</dbReference>
<name>A0AAD9I534_9PEZI</name>
<feature type="compositionally biased region" description="Basic and acidic residues" evidence="1">
    <location>
        <begin position="247"/>
        <end position="261"/>
    </location>
</feature>
<organism evidence="3 4">
    <name type="scientific">Phyllachora maydis</name>
    <dbReference type="NCBI Taxonomy" id="1825666"/>
    <lineage>
        <taxon>Eukaryota</taxon>
        <taxon>Fungi</taxon>
        <taxon>Dikarya</taxon>
        <taxon>Ascomycota</taxon>
        <taxon>Pezizomycotina</taxon>
        <taxon>Sordariomycetes</taxon>
        <taxon>Sordariomycetidae</taxon>
        <taxon>Phyllachorales</taxon>
        <taxon>Phyllachoraceae</taxon>
        <taxon>Phyllachora</taxon>
    </lineage>
</organism>
<protein>
    <recommendedName>
        <fullName evidence="2">DUF7896 domain-containing protein</fullName>
    </recommendedName>
</protein>
<feature type="compositionally biased region" description="Polar residues" evidence="1">
    <location>
        <begin position="107"/>
        <end position="119"/>
    </location>
</feature>
<feature type="region of interest" description="Disordered" evidence="1">
    <location>
        <begin position="360"/>
        <end position="400"/>
    </location>
</feature>
<dbReference type="PANTHER" id="PTHR42031">
    <property type="entry name" value="KEY LIME PATHOGENICITY PROTEIN"/>
    <property type="match status" value="1"/>
</dbReference>
<dbReference type="PANTHER" id="PTHR42031:SF1">
    <property type="entry name" value="KEY LIME PATHOGENICITY PROTEIN"/>
    <property type="match status" value="1"/>
</dbReference>
<gene>
    <name evidence="3" type="ORF">P8C59_005818</name>
</gene>
<evidence type="ECO:0000259" key="2">
    <source>
        <dbReference type="Pfam" id="PF25438"/>
    </source>
</evidence>
<comment type="caution">
    <text evidence="3">The sequence shown here is derived from an EMBL/GenBank/DDBJ whole genome shotgun (WGS) entry which is preliminary data.</text>
</comment>
<proteinExistence type="predicted"/>
<feature type="compositionally biased region" description="Basic and acidic residues" evidence="1">
    <location>
        <begin position="378"/>
        <end position="390"/>
    </location>
</feature>
<keyword evidence="4" id="KW-1185">Reference proteome</keyword>